<reference evidence="4" key="1">
    <citation type="submission" date="2021-01" db="EMBL/GenBank/DDBJ databases">
        <title>Whole genome shotgun sequence of Cellulomonas chitinilytica NBRC 110799.</title>
        <authorList>
            <person name="Komaki H."/>
            <person name="Tamura T."/>
        </authorList>
    </citation>
    <scope>NUCLEOTIDE SEQUENCE</scope>
    <source>
        <strain evidence="4">NBRC 110799</strain>
    </source>
</reference>
<dbReference type="RefSeq" id="WP_203758569.1">
    <property type="nucleotide sequence ID" value="NZ_BONK01000021.1"/>
</dbReference>
<accession>A0A919P7R4</accession>
<dbReference type="SUPFAM" id="SSF52777">
    <property type="entry name" value="CoA-dependent acyltransferases"/>
    <property type="match status" value="2"/>
</dbReference>
<evidence type="ECO:0000256" key="1">
    <source>
        <dbReference type="SAM" id="MobiDB-lite"/>
    </source>
</evidence>
<dbReference type="Pfam" id="PF06974">
    <property type="entry name" value="WS_DGAT_C"/>
    <property type="match status" value="1"/>
</dbReference>
<feature type="region of interest" description="Disordered" evidence="1">
    <location>
        <begin position="148"/>
        <end position="172"/>
    </location>
</feature>
<gene>
    <name evidence="4" type="ORF">Cch01nite_42870</name>
</gene>
<protein>
    <submittedName>
        <fullName evidence="4">Diacylglycerol O-acyltransferase</fullName>
    </submittedName>
</protein>
<dbReference type="EMBL" id="BONK01000021">
    <property type="protein sequence ID" value="GIG23563.1"/>
    <property type="molecule type" value="Genomic_DNA"/>
</dbReference>
<dbReference type="Pfam" id="PF03007">
    <property type="entry name" value="WS_DGAT_cat"/>
    <property type="match status" value="1"/>
</dbReference>
<evidence type="ECO:0000313" key="5">
    <source>
        <dbReference type="Proteomes" id="UP000632740"/>
    </source>
</evidence>
<dbReference type="AlphaFoldDB" id="A0A919P7R4"/>
<name>A0A919P7R4_9CELL</name>
<dbReference type="InterPro" id="IPR009721">
    <property type="entry name" value="O-acyltransferase_WSD1_C"/>
</dbReference>
<evidence type="ECO:0000259" key="2">
    <source>
        <dbReference type="Pfam" id="PF03007"/>
    </source>
</evidence>
<comment type="caution">
    <text evidence="4">The sequence shown here is derived from an EMBL/GenBank/DDBJ whole genome shotgun (WGS) entry which is preliminary data.</text>
</comment>
<evidence type="ECO:0000313" key="4">
    <source>
        <dbReference type="EMBL" id="GIG23563.1"/>
    </source>
</evidence>
<dbReference type="GO" id="GO:0004144">
    <property type="term" value="F:diacylglycerol O-acyltransferase activity"/>
    <property type="evidence" value="ECO:0007669"/>
    <property type="project" value="InterPro"/>
</dbReference>
<organism evidence="4 5">
    <name type="scientific">Cellulomonas chitinilytica</name>
    <dbReference type="NCBI Taxonomy" id="398759"/>
    <lineage>
        <taxon>Bacteria</taxon>
        <taxon>Bacillati</taxon>
        <taxon>Actinomycetota</taxon>
        <taxon>Actinomycetes</taxon>
        <taxon>Micrococcales</taxon>
        <taxon>Cellulomonadaceae</taxon>
        <taxon>Cellulomonas</taxon>
    </lineage>
</organism>
<keyword evidence="5" id="KW-1185">Reference proteome</keyword>
<feature type="domain" description="O-acyltransferase WSD1-like N-terminal" evidence="2">
    <location>
        <begin position="32"/>
        <end position="183"/>
    </location>
</feature>
<sequence>MPGRLSVFDRAELATDVGPSPRNVTVLLVVAGPVPDVDEVRARMASALAAEPRLGEQVRRAATGPVWRAGPVDLTAHVRVRSVPGGDPVDVAVDELRRPLPAGRPAWRLTLVDLADDERSALVWTNGHVLGNGPSVLGLLLDHLTDGPPAAPWRTPGRRPPPGPGERVRAGRPGRSRLVRPVTAGLTAVPVSVDLTDLRAGARTCGATVNDALLWAWGRAFRRAGGAAGGRVVLSVPVTVPGSAFGNQVGALRVAVPAERGPAAAQLAALAARTRAAKRHVRPWAWSLAPAGVLVMRRLGLLPMMLRRQRLISTVVTHAPGPPDPLRVLGVPVVATVPLVPVVGNVTTAVAAVSVGGRLDAAVVCSPESAGRARALADDLRDGLREIAALGRV</sequence>
<feature type="domain" description="O-acyltransferase WSD1 C-terminal" evidence="3">
    <location>
        <begin position="246"/>
        <end position="387"/>
    </location>
</feature>
<proteinExistence type="predicted"/>
<dbReference type="GO" id="GO:0045017">
    <property type="term" value="P:glycerolipid biosynthetic process"/>
    <property type="evidence" value="ECO:0007669"/>
    <property type="project" value="InterPro"/>
</dbReference>
<dbReference type="Proteomes" id="UP000632740">
    <property type="component" value="Unassembled WGS sequence"/>
</dbReference>
<evidence type="ECO:0000259" key="3">
    <source>
        <dbReference type="Pfam" id="PF06974"/>
    </source>
</evidence>
<dbReference type="InterPro" id="IPR004255">
    <property type="entry name" value="O-acyltransferase_WSD1_N"/>
</dbReference>